<evidence type="ECO:0000256" key="1">
    <source>
        <dbReference type="ARBA" id="ARBA00022630"/>
    </source>
</evidence>
<dbReference type="GO" id="GO:0046306">
    <property type="term" value="P:alkanesulfonate catabolic process"/>
    <property type="evidence" value="ECO:0007669"/>
    <property type="project" value="TreeGrafter"/>
</dbReference>
<keyword evidence="4" id="KW-0503">Monooxygenase</keyword>
<dbReference type="InterPro" id="IPR036661">
    <property type="entry name" value="Luciferase-like_sf"/>
</dbReference>
<keyword evidence="7" id="KW-1185">Reference proteome</keyword>
<dbReference type="GO" id="GO:0008726">
    <property type="term" value="F:alkanesulfonate monooxygenase activity"/>
    <property type="evidence" value="ECO:0007669"/>
    <property type="project" value="TreeGrafter"/>
</dbReference>
<evidence type="ECO:0000256" key="4">
    <source>
        <dbReference type="ARBA" id="ARBA00023033"/>
    </source>
</evidence>
<dbReference type="SUPFAM" id="SSF51679">
    <property type="entry name" value="Bacterial luciferase-like"/>
    <property type="match status" value="1"/>
</dbReference>
<dbReference type="eggNOG" id="COG2141">
    <property type="taxonomic scope" value="Bacteria"/>
</dbReference>
<reference evidence="6 7" key="1">
    <citation type="journal article" date="2010" name="Stand. Genomic Sci.">
        <title>Complete genome sequence of Conexibacter woesei type strain (ID131577).</title>
        <authorList>
            <person name="Pukall R."/>
            <person name="Lapidus A."/>
            <person name="Glavina Del Rio T."/>
            <person name="Copeland A."/>
            <person name="Tice H."/>
            <person name="Cheng J.-F."/>
            <person name="Lucas S."/>
            <person name="Chen F."/>
            <person name="Nolan M."/>
            <person name="Bruce D."/>
            <person name="Goodwin L."/>
            <person name="Pitluck S."/>
            <person name="Mavromatis K."/>
            <person name="Ivanova N."/>
            <person name="Ovchinnikova G."/>
            <person name="Pati A."/>
            <person name="Chen A."/>
            <person name="Palaniappan K."/>
            <person name="Land M."/>
            <person name="Hauser L."/>
            <person name="Chang Y.-J."/>
            <person name="Jeffries C.D."/>
            <person name="Chain P."/>
            <person name="Meincke L."/>
            <person name="Sims D."/>
            <person name="Brettin T."/>
            <person name="Detter J.C."/>
            <person name="Rohde M."/>
            <person name="Goeker M."/>
            <person name="Bristow J."/>
            <person name="Eisen J.A."/>
            <person name="Markowitz V."/>
            <person name="Kyrpides N.C."/>
            <person name="Klenk H.-P."/>
            <person name="Hugenholtz P."/>
        </authorList>
    </citation>
    <scope>NUCLEOTIDE SEQUENCE [LARGE SCALE GENOMIC DNA]</scope>
    <source>
        <strain evidence="7">DSM 14684 / CIP 108061 / JCM 11494 / NBRC 100937 / ID131577</strain>
    </source>
</reference>
<sequence>MADAPTPKQLEFGVNLNNREPLIAPDYDITALLDLSTVVEEKGFDSIWVGDSLFSKPRYEAMTLLGALSQRTRRVRMGTACLVSTTRNPLWIAAEWATLDVISGGRMIYGPCMGSAEVGVRREFEALGLSFRERATLFEEGLAVVNDLFKTGKTNFKGEHFSYDEVEFHSGTEMAPLKPVQAEMPIWIVSNPRLLGDRPTEKMQRIMKRACKRIIEYGDGWMSCCRAAHPEELSEQIGYLTAAAQELGRDWNDYTVSYQVTMNIKDTREKAHAAIGEYISMYYPELSRAMDLSNWGPVGTPDDIIAWLRDFADRGVGHFICRFGDLDQFDQVERFSKEVLPAFREAGVSVTTA</sequence>
<organism evidence="6 7">
    <name type="scientific">Conexibacter woesei (strain DSM 14684 / CCUG 47730 / CIP 108061 / JCM 11494 / NBRC 100937 / ID131577)</name>
    <dbReference type="NCBI Taxonomy" id="469383"/>
    <lineage>
        <taxon>Bacteria</taxon>
        <taxon>Bacillati</taxon>
        <taxon>Actinomycetota</taxon>
        <taxon>Thermoleophilia</taxon>
        <taxon>Solirubrobacterales</taxon>
        <taxon>Conexibacteraceae</taxon>
        <taxon>Conexibacter</taxon>
    </lineage>
</organism>
<evidence type="ECO:0000313" key="6">
    <source>
        <dbReference type="EMBL" id="ADB52553.1"/>
    </source>
</evidence>
<dbReference type="KEGG" id="cwo:Cwoe_4138"/>
<evidence type="ECO:0000259" key="5">
    <source>
        <dbReference type="Pfam" id="PF00296"/>
    </source>
</evidence>
<dbReference type="InterPro" id="IPR011251">
    <property type="entry name" value="Luciferase-like_dom"/>
</dbReference>
<name>D3F4U6_CONWI</name>
<dbReference type="PANTHER" id="PTHR42847:SF8">
    <property type="entry name" value="CONSERVED PROTEIN"/>
    <property type="match status" value="1"/>
</dbReference>
<dbReference type="Proteomes" id="UP000008229">
    <property type="component" value="Chromosome"/>
</dbReference>
<dbReference type="PANTHER" id="PTHR42847">
    <property type="entry name" value="ALKANESULFONATE MONOOXYGENASE"/>
    <property type="match status" value="1"/>
</dbReference>
<evidence type="ECO:0000313" key="7">
    <source>
        <dbReference type="Proteomes" id="UP000008229"/>
    </source>
</evidence>
<evidence type="ECO:0000256" key="2">
    <source>
        <dbReference type="ARBA" id="ARBA00022643"/>
    </source>
</evidence>
<feature type="domain" description="Luciferase-like" evidence="5">
    <location>
        <begin position="12"/>
        <end position="188"/>
    </location>
</feature>
<dbReference type="Gene3D" id="3.20.20.30">
    <property type="entry name" value="Luciferase-like domain"/>
    <property type="match status" value="1"/>
</dbReference>
<protein>
    <submittedName>
        <fullName evidence="6">Luciferase-like, subgroup</fullName>
    </submittedName>
</protein>
<proteinExistence type="predicted"/>
<dbReference type="InterPro" id="IPR050172">
    <property type="entry name" value="SsuD_RutA_monooxygenase"/>
</dbReference>
<reference evidence="7" key="2">
    <citation type="submission" date="2010-01" db="EMBL/GenBank/DDBJ databases">
        <title>The complete genome of Conexibacter woesei DSM 14684.</title>
        <authorList>
            <consortium name="US DOE Joint Genome Institute (JGI-PGF)"/>
            <person name="Lucas S."/>
            <person name="Copeland A."/>
            <person name="Lapidus A."/>
            <person name="Glavina del Rio T."/>
            <person name="Dalin E."/>
            <person name="Tice H."/>
            <person name="Bruce D."/>
            <person name="Goodwin L."/>
            <person name="Pitluck S."/>
            <person name="Kyrpides N."/>
            <person name="Mavromatis K."/>
            <person name="Ivanova N."/>
            <person name="Mikhailova N."/>
            <person name="Chertkov O."/>
            <person name="Brettin T."/>
            <person name="Detter J.C."/>
            <person name="Han C."/>
            <person name="Larimer F."/>
            <person name="Land M."/>
            <person name="Hauser L."/>
            <person name="Markowitz V."/>
            <person name="Cheng J.-F."/>
            <person name="Hugenholtz P."/>
            <person name="Woyke T."/>
            <person name="Wu D."/>
            <person name="Pukall R."/>
            <person name="Steenblock K."/>
            <person name="Schneider S."/>
            <person name="Klenk H.-P."/>
            <person name="Eisen J.A."/>
        </authorList>
    </citation>
    <scope>NUCLEOTIDE SEQUENCE [LARGE SCALE GENOMIC DNA]</scope>
    <source>
        <strain evidence="7">DSM 14684 / CIP 108061 / JCM 11494 / NBRC 100937 / ID131577</strain>
    </source>
</reference>
<dbReference type="HOGENOM" id="CLU_027853_7_2_11"/>
<accession>D3F4U6</accession>
<dbReference type="STRING" id="469383.Cwoe_4138"/>
<dbReference type="OrthoDB" id="3813791at2"/>
<gene>
    <name evidence="6" type="ordered locus">Cwoe_4138</name>
</gene>
<dbReference type="RefSeq" id="WP_012935604.1">
    <property type="nucleotide sequence ID" value="NC_013739.1"/>
</dbReference>
<dbReference type="EMBL" id="CP001854">
    <property type="protein sequence ID" value="ADB52553.1"/>
    <property type="molecule type" value="Genomic_DNA"/>
</dbReference>
<dbReference type="Pfam" id="PF00296">
    <property type="entry name" value="Bac_luciferase"/>
    <property type="match status" value="1"/>
</dbReference>
<keyword evidence="1" id="KW-0285">Flavoprotein</keyword>
<dbReference type="AlphaFoldDB" id="D3F4U6"/>
<keyword evidence="3" id="KW-0560">Oxidoreductase</keyword>
<evidence type="ECO:0000256" key="3">
    <source>
        <dbReference type="ARBA" id="ARBA00023002"/>
    </source>
</evidence>
<keyword evidence="2" id="KW-0288">FMN</keyword>